<name>A0AAD7AW62_9AGAR</name>
<dbReference type="Proteomes" id="UP001218218">
    <property type="component" value="Unassembled WGS sequence"/>
</dbReference>
<sequence>MCDVLCSIWMELGAAIKNYARISDQDDGIDAVSYLRTAVCADVALVSPRNLHRFASFGALSHPYARCNDLREMHFARRAFVAGLDPLIWAIREGAQPPSDKPALQGILLDDVTYRLAPCDKCGISGPPSQHLCAPPGEPLQVANPERDIPKLISDLYIRPQYEHWDASDAVCNTCFTKFVSAHLHQRLLDHRLKVSGTLYGCEAPKDCWYGYKCQTQIEVTLYAMPMKNNQDPSYGCLSLADLRKGAESIMSCENEPRAAPDVGLFPTITSTIGSLSSILDWICYTVHPGQHQPTQLKNGDSR</sequence>
<comment type="caution">
    <text evidence="1">The sequence shown here is derived from an EMBL/GenBank/DDBJ whole genome shotgun (WGS) entry which is preliminary data.</text>
</comment>
<accession>A0AAD7AW62</accession>
<dbReference type="EMBL" id="JARIHO010000001">
    <property type="protein sequence ID" value="KAJ7369136.1"/>
    <property type="molecule type" value="Genomic_DNA"/>
</dbReference>
<dbReference type="AlphaFoldDB" id="A0AAD7AW62"/>
<proteinExistence type="predicted"/>
<protein>
    <submittedName>
        <fullName evidence="1">Uncharacterized protein</fullName>
    </submittedName>
</protein>
<keyword evidence="2" id="KW-1185">Reference proteome</keyword>
<evidence type="ECO:0000313" key="1">
    <source>
        <dbReference type="EMBL" id="KAJ7369136.1"/>
    </source>
</evidence>
<reference evidence="1" key="1">
    <citation type="submission" date="2023-03" db="EMBL/GenBank/DDBJ databases">
        <title>Massive genome expansion in bonnet fungi (Mycena s.s.) driven by repeated elements and novel gene families across ecological guilds.</title>
        <authorList>
            <consortium name="Lawrence Berkeley National Laboratory"/>
            <person name="Harder C.B."/>
            <person name="Miyauchi S."/>
            <person name="Viragh M."/>
            <person name="Kuo A."/>
            <person name="Thoen E."/>
            <person name="Andreopoulos B."/>
            <person name="Lu D."/>
            <person name="Skrede I."/>
            <person name="Drula E."/>
            <person name="Henrissat B."/>
            <person name="Morin E."/>
            <person name="Kohler A."/>
            <person name="Barry K."/>
            <person name="LaButti K."/>
            <person name="Morin E."/>
            <person name="Salamov A."/>
            <person name="Lipzen A."/>
            <person name="Mereny Z."/>
            <person name="Hegedus B."/>
            <person name="Baldrian P."/>
            <person name="Stursova M."/>
            <person name="Weitz H."/>
            <person name="Taylor A."/>
            <person name="Grigoriev I.V."/>
            <person name="Nagy L.G."/>
            <person name="Martin F."/>
            <person name="Kauserud H."/>
        </authorList>
    </citation>
    <scope>NUCLEOTIDE SEQUENCE</scope>
    <source>
        <strain evidence="1">CBHHK002</strain>
    </source>
</reference>
<gene>
    <name evidence="1" type="ORF">DFH08DRAFT_796929</name>
</gene>
<evidence type="ECO:0000313" key="2">
    <source>
        <dbReference type="Proteomes" id="UP001218218"/>
    </source>
</evidence>
<organism evidence="1 2">
    <name type="scientific">Mycena albidolilacea</name>
    <dbReference type="NCBI Taxonomy" id="1033008"/>
    <lineage>
        <taxon>Eukaryota</taxon>
        <taxon>Fungi</taxon>
        <taxon>Dikarya</taxon>
        <taxon>Basidiomycota</taxon>
        <taxon>Agaricomycotina</taxon>
        <taxon>Agaricomycetes</taxon>
        <taxon>Agaricomycetidae</taxon>
        <taxon>Agaricales</taxon>
        <taxon>Marasmiineae</taxon>
        <taxon>Mycenaceae</taxon>
        <taxon>Mycena</taxon>
    </lineage>
</organism>